<keyword evidence="1" id="KW-0805">Transcription regulation</keyword>
<keyword evidence="3" id="KW-0804">Transcription</keyword>
<dbReference type="PROSITE" id="PS50943">
    <property type="entry name" value="HTH_CROC1"/>
    <property type="match status" value="1"/>
</dbReference>
<accession>A0AAD2U8D9</accession>
<dbReference type="EMBL" id="ABFEVW030000087">
    <property type="protein sequence ID" value="EMN1073818.1"/>
    <property type="molecule type" value="Genomic_DNA"/>
</dbReference>
<dbReference type="GO" id="GO:0003677">
    <property type="term" value="F:DNA binding"/>
    <property type="evidence" value="ECO:0007669"/>
    <property type="project" value="UniProtKB-KW"/>
</dbReference>
<dbReference type="InterPro" id="IPR015927">
    <property type="entry name" value="Peptidase_S24_S26A/B/C"/>
</dbReference>
<comment type="caution">
    <text evidence="5">The sequence shown here is derived from an EMBL/GenBank/DDBJ whole genome shotgun (WGS) entry which is preliminary data.</text>
</comment>
<dbReference type="AlphaFoldDB" id="A0AAD2U8D9"/>
<evidence type="ECO:0000256" key="1">
    <source>
        <dbReference type="ARBA" id="ARBA00023015"/>
    </source>
</evidence>
<evidence type="ECO:0000256" key="3">
    <source>
        <dbReference type="ARBA" id="ARBA00023163"/>
    </source>
</evidence>
<sequence>MFYMSEINDRIIERMRELKLRQVDLIDATGAKKGTVSKWISGINTPSVEYMPALAQVLKTTESWLLTGKEPSRFSNLNVQEFMDKHGLNKKEDASFDTDDIMEADVVEYEVANGYVWIDVVEASFSCGTGESIEFHFDVINGKYPFPPSFFQRKMVDPKCLKLIKAKGDSMEEYIYHDDLVGIDISQTEIIDGEIYAVYFEGEGMIKKIFKEEGGTLILHSLNEKYRDRKVTEQNGINFKVMGRQVWRAG</sequence>
<keyword evidence="2" id="KW-0238">DNA-binding</keyword>
<proteinExistence type="predicted"/>
<dbReference type="InterPro" id="IPR036286">
    <property type="entry name" value="LexA/Signal_pep-like_sf"/>
</dbReference>
<dbReference type="Gene3D" id="2.10.109.10">
    <property type="entry name" value="Umud Fragment, subunit A"/>
    <property type="match status" value="1"/>
</dbReference>
<dbReference type="Pfam" id="PF00717">
    <property type="entry name" value="Peptidase_S24"/>
    <property type="match status" value="1"/>
</dbReference>
<dbReference type="Pfam" id="PF01381">
    <property type="entry name" value="HTH_3"/>
    <property type="match status" value="1"/>
</dbReference>
<dbReference type="SUPFAM" id="SSF47413">
    <property type="entry name" value="lambda repressor-like DNA-binding domains"/>
    <property type="match status" value="1"/>
</dbReference>
<dbReference type="SUPFAM" id="SSF51306">
    <property type="entry name" value="LexA/Signal peptidase"/>
    <property type="match status" value="1"/>
</dbReference>
<dbReference type="EMBL" id="ABFEVW020000086">
    <property type="protein sequence ID" value="EKU3570720.1"/>
    <property type="molecule type" value="Genomic_DNA"/>
</dbReference>
<feature type="domain" description="HTH cro/C1-type" evidence="4">
    <location>
        <begin position="11"/>
        <end position="65"/>
    </location>
</feature>
<dbReference type="SMART" id="SM00530">
    <property type="entry name" value="HTH_XRE"/>
    <property type="match status" value="1"/>
</dbReference>
<dbReference type="PANTHER" id="PTHR40661:SF1">
    <property type="entry name" value="HTH CRO_C1-TYPE DOMAIN-CONTAINING PROTEIN"/>
    <property type="match status" value="1"/>
</dbReference>
<dbReference type="CDD" id="cd00093">
    <property type="entry name" value="HTH_XRE"/>
    <property type="match status" value="1"/>
</dbReference>
<protein>
    <submittedName>
        <fullName evidence="5">LexA family transcriptional regulator</fullName>
    </submittedName>
</protein>
<gene>
    <name evidence="5" type="ORF">MKP18_004220</name>
    <name evidence="6" type="ORF">MKP18_004221</name>
</gene>
<evidence type="ECO:0000259" key="4">
    <source>
        <dbReference type="PROSITE" id="PS50943"/>
    </source>
</evidence>
<evidence type="ECO:0000313" key="6">
    <source>
        <dbReference type="EMBL" id="EMN1073818.1"/>
    </source>
</evidence>
<dbReference type="InterPro" id="IPR001387">
    <property type="entry name" value="Cro/C1-type_HTH"/>
</dbReference>
<dbReference type="PANTHER" id="PTHR40661">
    <property type="match status" value="1"/>
</dbReference>
<evidence type="ECO:0000256" key="2">
    <source>
        <dbReference type="ARBA" id="ARBA00023125"/>
    </source>
</evidence>
<dbReference type="Gene3D" id="1.10.260.40">
    <property type="entry name" value="lambda repressor-like DNA-binding domains"/>
    <property type="match status" value="1"/>
</dbReference>
<organism evidence="5">
    <name type="scientific">Acinetobacter baumannii</name>
    <dbReference type="NCBI Taxonomy" id="470"/>
    <lineage>
        <taxon>Bacteria</taxon>
        <taxon>Pseudomonadati</taxon>
        <taxon>Pseudomonadota</taxon>
        <taxon>Gammaproteobacteria</taxon>
        <taxon>Moraxellales</taxon>
        <taxon>Moraxellaceae</taxon>
        <taxon>Acinetobacter</taxon>
        <taxon>Acinetobacter calcoaceticus/baumannii complex</taxon>
    </lineage>
</organism>
<name>A0AAD2U8D9_ACIBA</name>
<dbReference type="InterPro" id="IPR010982">
    <property type="entry name" value="Lambda_DNA-bd_dom_sf"/>
</dbReference>
<dbReference type="InterPro" id="IPR039418">
    <property type="entry name" value="LexA-like"/>
</dbReference>
<dbReference type="CDD" id="cd06529">
    <property type="entry name" value="S24_LexA-like"/>
    <property type="match status" value="1"/>
</dbReference>
<reference evidence="5" key="1">
    <citation type="submission" date="2023-06" db="EMBL/GenBank/DDBJ databases">
        <authorList>
            <consortium name="Clinical and Environmental Microbiology Branch: Whole genome sequencing antimicrobial resistance pathogens in the healthcare setting"/>
        </authorList>
    </citation>
    <scope>NUCLEOTIDE SEQUENCE</scope>
    <source>
        <strain evidence="5">2021GN-00227</strain>
    </source>
</reference>
<evidence type="ECO:0000313" key="5">
    <source>
        <dbReference type="EMBL" id="EKU3570720.1"/>
    </source>
</evidence>